<dbReference type="GO" id="GO:0005886">
    <property type="term" value="C:plasma membrane"/>
    <property type="evidence" value="ECO:0007669"/>
    <property type="project" value="UniProtKB-SubCell"/>
</dbReference>
<feature type="transmembrane region" description="Helical" evidence="5">
    <location>
        <begin position="7"/>
        <end position="40"/>
    </location>
</feature>
<evidence type="ECO:0000256" key="1">
    <source>
        <dbReference type="ARBA" id="ARBA00004141"/>
    </source>
</evidence>
<comment type="subcellular location">
    <subcellularLocation>
        <location evidence="5">Cell membrane</location>
        <topology evidence="5">Multi-pass membrane protein</topology>
    </subcellularLocation>
    <subcellularLocation>
        <location evidence="1">Membrane</location>
        <topology evidence="1">Multi-pass membrane protein</topology>
    </subcellularLocation>
</comment>
<dbReference type="PANTHER" id="PTHR43483">
    <property type="entry name" value="MEMBRANE TRANSPORTER PROTEIN HI_0806-RELATED"/>
    <property type="match status" value="1"/>
</dbReference>
<organism evidence="6 7">
    <name type="scientific">Acuticoccus sediminis</name>
    <dbReference type="NCBI Taxonomy" id="2184697"/>
    <lineage>
        <taxon>Bacteria</taxon>
        <taxon>Pseudomonadati</taxon>
        <taxon>Pseudomonadota</taxon>
        <taxon>Alphaproteobacteria</taxon>
        <taxon>Hyphomicrobiales</taxon>
        <taxon>Amorphaceae</taxon>
        <taxon>Acuticoccus</taxon>
    </lineage>
</organism>
<dbReference type="Proteomes" id="UP000249590">
    <property type="component" value="Unassembled WGS sequence"/>
</dbReference>
<reference evidence="6 7" key="1">
    <citation type="submission" date="2018-05" db="EMBL/GenBank/DDBJ databases">
        <title>Acuticoccus sediminis sp. nov., isolated from deep-sea sediment of Indian Ocean.</title>
        <authorList>
            <person name="Liu X."/>
            <person name="Lai Q."/>
            <person name="Du Y."/>
            <person name="Sun F."/>
            <person name="Zhang X."/>
            <person name="Wang S."/>
            <person name="Shao Z."/>
        </authorList>
    </citation>
    <scope>NUCLEOTIDE SEQUENCE [LARGE SCALE GENOMIC DNA]</scope>
    <source>
        <strain evidence="6 7">PTG4-2</strain>
    </source>
</reference>
<evidence type="ECO:0000256" key="2">
    <source>
        <dbReference type="ARBA" id="ARBA00022692"/>
    </source>
</evidence>
<keyword evidence="5" id="KW-1003">Cell membrane</keyword>
<feature type="transmembrane region" description="Helical" evidence="5">
    <location>
        <begin position="247"/>
        <end position="265"/>
    </location>
</feature>
<evidence type="ECO:0000256" key="3">
    <source>
        <dbReference type="ARBA" id="ARBA00022989"/>
    </source>
</evidence>
<evidence type="ECO:0000313" key="7">
    <source>
        <dbReference type="Proteomes" id="UP000249590"/>
    </source>
</evidence>
<dbReference type="PANTHER" id="PTHR43483:SF3">
    <property type="entry name" value="MEMBRANE TRANSPORTER PROTEIN HI_0806-RELATED"/>
    <property type="match status" value="1"/>
</dbReference>
<dbReference type="EMBL" id="QHHQ01000003">
    <property type="protein sequence ID" value="RAI00439.1"/>
    <property type="molecule type" value="Genomic_DNA"/>
</dbReference>
<dbReference type="AlphaFoldDB" id="A0A8B2NQT7"/>
<evidence type="ECO:0000313" key="6">
    <source>
        <dbReference type="EMBL" id="RAI00439.1"/>
    </source>
</evidence>
<protein>
    <recommendedName>
        <fullName evidence="5">Probable membrane transporter protein</fullName>
    </recommendedName>
</protein>
<feature type="transmembrane region" description="Helical" evidence="5">
    <location>
        <begin position="52"/>
        <end position="71"/>
    </location>
</feature>
<dbReference type="RefSeq" id="WP_111346375.1">
    <property type="nucleotide sequence ID" value="NZ_QHHQ01000003.1"/>
</dbReference>
<comment type="caution">
    <text evidence="6">The sequence shown here is derived from an EMBL/GenBank/DDBJ whole genome shotgun (WGS) entry which is preliminary data.</text>
</comment>
<feature type="transmembrane region" description="Helical" evidence="5">
    <location>
        <begin position="216"/>
        <end position="235"/>
    </location>
</feature>
<comment type="similarity">
    <text evidence="5">Belongs to the 4-toluene sulfonate uptake permease (TSUP) (TC 2.A.102) family.</text>
</comment>
<proteinExistence type="inferred from homology"/>
<keyword evidence="7" id="KW-1185">Reference proteome</keyword>
<keyword evidence="3 5" id="KW-1133">Transmembrane helix</keyword>
<feature type="transmembrane region" description="Helical" evidence="5">
    <location>
        <begin position="92"/>
        <end position="124"/>
    </location>
</feature>
<dbReference type="OrthoDB" id="457670at2"/>
<evidence type="ECO:0000256" key="5">
    <source>
        <dbReference type="RuleBase" id="RU363041"/>
    </source>
</evidence>
<keyword evidence="2 5" id="KW-0812">Transmembrane</keyword>
<dbReference type="InterPro" id="IPR002781">
    <property type="entry name" value="TM_pro_TauE-like"/>
</dbReference>
<accession>A0A8B2NQT7</accession>
<dbReference type="Pfam" id="PF01925">
    <property type="entry name" value="TauE"/>
    <property type="match status" value="1"/>
</dbReference>
<feature type="transmembrane region" description="Helical" evidence="5">
    <location>
        <begin position="144"/>
        <end position="172"/>
    </location>
</feature>
<evidence type="ECO:0000256" key="4">
    <source>
        <dbReference type="ARBA" id="ARBA00023136"/>
    </source>
</evidence>
<feature type="transmembrane region" description="Helical" evidence="5">
    <location>
        <begin position="184"/>
        <end position="204"/>
    </location>
</feature>
<keyword evidence="4 5" id="KW-0472">Membrane</keyword>
<name>A0A8B2NQT7_9HYPH</name>
<gene>
    <name evidence="6" type="ORF">DLJ53_14310</name>
</gene>
<sequence>MLDLLFFAVILAIAGAIGGIIAGLLGVGGGIVIVPVLFYLLPVAGVDGEIRMHLAVATSLATIITTSIVSARSHYKRGGVDVDLLKQVGGGVVLGVAIGVVAGTAASAQTLTAIFGSVALLVAIHMAFFKGRQLASHLPGQPCITGIGMIIGGVSTMMGIGGGSLSVPIFSLCGVPIRRAVGTAAAIGLIIAVPGVIGFAIGGWNVPDLPPGSVGYVNLIGFALIAPLSMLCAPIGAKLAHTIPQEWLSRIFAIFLAVTAVRMLLSLL</sequence>